<evidence type="ECO:0000256" key="4">
    <source>
        <dbReference type="PROSITE-ProRule" id="PRU00104"/>
    </source>
</evidence>
<proteinExistence type="predicted"/>
<dbReference type="Pfam" id="PF00632">
    <property type="entry name" value="HECT"/>
    <property type="match status" value="1"/>
</dbReference>
<dbReference type="PRINTS" id="PR00633">
    <property type="entry name" value="RCCNDNSATION"/>
</dbReference>
<evidence type="ECO:0000256" key="1">
    <source>
        <dbReference type="ARBA" id="ARBA00022679"/>
    </source>
</evidence>
<gene>
    <name evidence="7" type="ORF">JD844_026394</name>
</gene>
<feature type="repeat" description="RCC1" evidence="5">
    <location>
        <begin position="150"/>
        <end position="202"/>
    </location>
</feature>
<dbReference type="InterPro" id="IPR051709">
    <property type="entry name" value="Ub-ligase/GTPase-reg"/>
</dbReference>
<evidence type="ECO:0000259" key="6">
    <source>
        <dbReference type="PROSITE" id="PS50237"/>
    </source>
</evidence>
<dbReference type="PROSITE" id="PS50012">
    <property type="entry name" value="RCC1_3"/>
    <property type="match status" value="7"/>
</dbReference>
<evidence type="ECO:0000313" key="8">
    <source>
        <dbReference type="Proteomes" id="UP000826234"/>
    </source>
</evidence>
<dbReference type="PROSITE" id="PS50237">
    <property type="entry name" value="HECT"/>
    <property type="match status" value="1"/>
</dbReference>
<dbReference type="InterPro" id="IPR000569">
    <property type="entry name" value="HECT_dom"/>
</dbReference>
<dbReference type="PANTHER" id="PTHR45622:SF18">
    <property type="entry name" value="E3 UBIQUITIN-PROTEIN LIGASE HERC3-RELATED"/>
    <property type="match status" value="1"/>
</dbReference>
<keyword evidence="1" id="KW-0808">Transferase</keyword>
<accession>A0ABQ7SF02</accession>
<dbReference type="SUPFAM" id="SSF50985">
    <property type="entry name" value="RCC1/BLIP-II"/>
    <property type="match status" value="1"/>
</dbReference>
<feature type="repeat" description="RCC1" evidence="5">
    <location>
        <begin position="256"/>
        <end position="307"/>
    </location>
</feature>
<keyword evidence="3 4" id="KW-0833">Ubl conjugation pathway</keyword>
<name>A0ABQ7SF02_PHRPL</name>
<feature type="active site" description="Glycyl thioester intermediate" evidence="4">
    <location>
        <position position="1073"/>
    </location>
</feature>
<feature type="repeat" description="RCC1" evidence="5">
    <location>
        <begin position="308"/>
        <end position="359"/>
    </location>
</feature>
<feature type="repeat" description="RCC1" evidence="5">
    <location>
        <begin position="203"/>
        <end position="255"/>
    </location>
</feature>
<feature type="domain" description="HECT" evidence="6">
    <location>
        <begin position="778"/>
        <end position="1105"/>
    </location>
</feature>
<organism evidence="7 8">
    <name type="scientific">Phrynosoma platyrhinos</name>
    <name type="common">Desert horned lizard</name>
    <dbReference type="NCBI Taxonomy" id="52577"/>
    <lineage>
        <taxon>Eukaryota</taxon>
        <taxon>Metazoa</taxon>
        <taxon>Chordata</taxon>
        <taxon>Craniata</taxon>
        <taxon>Vertebrata</taxon>
        <taxon>Euteleostomi</taxon>
        <taxon>Lepidosauria</taxon>
        <taxon>Squamata</taxon>
        <taxon>Bifurcata</taxon>
        <taxon>Unidentata</taxon>
        <taxon>Episquamata</taxon>
        <taxon>Toxicofera</taxon>
        <taxon>Iguania</taxon>
        <taxon>Phrynosomatidae</taxon>
        <taxon>Phrynosomatinae</taxon>
        <taxon>Phrynosoma</taxon>
    </lineage>
</organism>
<feature type="repeat" description="RCC1" evidence="5">
    <location>
        <begin position="361"/>
        <end position="427"/>
    </location>
</feature>
<protein>
    <recommendedName>
        <fullName evidence="6">HECT domain-containing protein</fullName>
    </recommendedName>
</protein>
<evidence type="ECO:0000256" key="2">
    <source>
        <dbReference type="ARBA" id="ARBA00022737"/>
    </source>
</evidence>
<evidence type="ECO:0000313" key="7">
    <source>
        <dbReference type="EMBL" id="KAH0615833.1"/>
    </source>
</evidence>
<dbReference type="InterPro" id="IPR058923">
    <property type="entry name" value="RCC1-like_dom"/>
</dbReference>
<dbReference type="PROSITE" id="PS00626">
    <property type="entry name" value="RCC1_2"/>
    <property type="match status" value="3"/>
</dbReference>
<feature type="repeat" description="RCC1" evidence="5">
    <location>
        <begin position="46"/>
        <end position="99"/>
    </location>
</feature>
<dbReference type="Gene3D" id="3.30.2410.10">
    <property type="entry name" value="Hect, E3 ligase catalytic domain"/>
    <property type="match status" value="1"/>
</dbReference>
<dbReference type="Gene3D" id="3.90.1750.10">
    <property type="entry name" value="Hect, E3 ligase catalytic domains"/>
    <property type="match status" value="1"/>
</dbReference>
<evidence type="ECO:0000256" key="3">
    <source>
        <dbReference type="ARBA" id="ARBA00022786"/>
    </source>
</evidence>
<dbReference type="CDD" id="cd00078">
    <property type="entry name" value="HECTc"/>
    <property type="match status" value="1"/>
</dbReference>
<dbReference type="Gene3D" id="2.130.10.30">
    <property type="entry name" value="Regulator of chromosome condensation 1/beta-lactamase-inhibitor protein II"/>
    <property type="match status" value="2"/>
</dbReference>
<dbReference type="InterPro" id="IPR035983">
    <property type="entry name" value="Hect_E3_ubiquitin_ligase"/>
</dbReference>
<dbReference type="PANTHER" id="PTHR45622">
    <property type="entry name" value="UBIQUITIN-PROTEIN LIGASE E3A-RELATED"/>
    <property type="match status" value="1"/>
</dbReference>
<comment type="caution">
    <text evidence="7">The sequence shown here is derived from an EMBL/GenBank/DDBJ whole genome shotgun (WGS) entry which is preliminary data.</text>
</comment>
<dbReference type="Pfam" id="PF25390">
    <property type="entry name" value="WD40_RLD"/>
    <property type="match status" value="1"/>
</dbReference>
<dbReference type="SMART" id="SM00119">
    <property type="entry name" value="HECTc"/>
    <property type="match status" value="1"/>
</dbReference>
<dbReference type="Proteomes" id="UP000826234">
    <property type="component" value="Unassembled WGS sequence"/>
</dbReference>
<dbReference type="InterPro" id="IPR009091">
    <property type="entry name" value="RCC1/BLIP-II"/>
</dbReference>
<feature type="repeat" description="RCC1" evidence="5">
    <location>
        <begin position="100"/>
        <end position="149"/>
    </location>
</feature>
<sequence length="1105" mass="123576">MASMETKQPDGEGLEQFVHILQAHSSASTELLGNKEIKLHDFLKGEKMLCWGYWSFGYPGTGSTVQSVISEPRTSGFIHERSVKEVACGGNHSIFLLEDGEVYTCGGNTNGQLGHETEGSKPEQIGALADQHIIHVACGESHSLALSDQGQLFSWGAGSDGQLGLTTTEDSVAVPRLIKKLNQEMILQVSCGNWHCLALAADGQFFAWGQNTHGQLGLGKEFPSQASPQRVKSLDGIPLAQVAAGGAHSFALSLSGAVFGWGKNTSGQLGLSDEQDRESPCHVKLLRTQKVVYISCGNDHTAVLTKSGGVFTFGAGSCGQLGHDSFNDEVNPRRVLELMGSEVSQIACGRQHTLAFVPSSGLIYAFGCGTKGQLGTGQNCNLKCPSPVKGHWAAHDEEISSRTDACKYCIVKHIFSGGDQTFVLCSEKEIGEINNTEREAVFKWTLEEYLLERRVAEVVFETYILLQNSLPADDFRTINQSDYTCSINDDTIDMWRQKLSERNNPNSVNSEVVQILSSAACWNGSFLEKKSDVLMKILKSFESFLIPQLPSSPPDVEAMRIYLILPEFPPFQDSKYYVTLTLPLAMAILRLDRNPSKVLDNWWSQVCPGYFLRLVDLYKGAVVYLLNGRKTLLIPVLYSSYITAALKLLEKLHKVNQKVKHVEYDKFYIPEISNLVDIQEDYLMWFLHQAGMKVRPPVMQDAVTLCSYPFIFDAQAKTKMLQTDAELQMQVAISGANLQNVFMLLTLEPLLARSPFLVLHVRRSNLVGDALRELSIHSDIDLKKPLKVIFDGEEGVDAGGVTKEFFLLLLKELLNPIYGMFTFYSESNLLWFSDTCFVEHNWFHLIGIICGLAIYNFTVVDLHFPLALYKKLLNVTPCLEDLKELSPMEGRSLQQLLDYPGEDVEETFCLYFTICKESYGVVEQKNLIPDGDKIAVQKDNRQEFVDAYVNYIFNLSIHEWYMAFSSGFLKVCGGKVLELFQPTELRAMIVGSSNYNWKELEESTIYKGDYSATHPTVQMFWETFHEFPLEKKKKFLLFLTGSDRIPIYGMSSLQIIIQSTSSGEQYLPVAHTCYNLLDLPKYSSKEILSTRLTQAIDHYEGFSLA</sequence>
<keyword evidence="2" id="KW-0677">Repeat</keyword>
<evidence type="ECO:0000256" key="5">
    <source>
        <dbReference type="PROSITE-ProRule" id="PRU00235"/>
    </source>
</evidence>
<dbReference type="EMBL" id="JAIPUX010005290">
    <property type="protein sequence ID" value="KAH0615833.1"/>
    <property type="molecule type" value="Genomic_DNA"/>
</dbReference>
<dbReference type="Gene3D" id="3.30.2160.10">
    <property type="entry name" value="Hect, E3 ligase catalytic domain"/>
    <property type="match status" value="1"/>
</dbReference>
<reference evidence="7 8" key="1">
    <citation type="journal article" date="2022" name="Gigascience">
        <title>A chromosome-level genome assembly and annotation of the desert horned lizard, Phrynosoma platyrhinos, provides insight into chromosomal rearrangements among reptiles.</title>
        <authorList>
            <person name="Koochekian N."/>
            <person name="Ascanio A."/>
            <person name="Farleigh K."/>
            <person name="Card D.C."/>
            <person name="Schield D.R."/>
            <person name="Castoe T.A."/>
            <person name="Jezkova T."/>
        </authorList>
    </citation>
    <scope>NUCLEOTIDE SEQUENCE [LARGE SCALE GENOMIC DNA]</scope>
    <source>
        <strain evidence="7">NK-2021</strain>
    </source>
</reference>
<dbReference type="InterPro" id="IPR000408">
    <property type="entry name" value="Reg_chr_condens"/>
</dbReference>
<keyword evidence="8" id="KW-1185">Reference proteome</keyword>
<dbReference type="SUPFAM" id="SSF56204">
    <property type="entry name" value="Hect, E3 ligase catalytic domain"/>
    <property type="match status" value="1"/>
</dbReference>